<evidence type="ECO:0000313" key="1">
    <source>
        <dbReference type="EMBL" id="AOO84925.1"/>
    </source>
</evidence>
<dbReference type="SUPFAM" id="SSF54427">
    <property type="entry name" value="NTF2-like"/>
    <property type="match status" value="1"/>
</dbReference>
<geneLocation type="plasmid" evidence="1 2">
    <name>unnamed1</name>
</geneLocation>
<keyword evidence="2" id="KW-1185">Reference proteome</keyword>
<dbReference type="KEGG" id="bvv:BHK69_29780"/>
<dbReference type="InterPro" id="IPR009959">
    <property type="entry name" value="Cyclase_SnoaL-like"/>
</dbReference>
<proteinExistence type="predicted"/>
<dbReference type="InterPro" id="IPR032710">
    <property type="entry name" value="NTF2-like_dom_sf"/>
</dbReference>
<dbReference type="GO" id="GO:0030638">
    <property type="term" value="P:polyketide metabolic process"/>
    <property type="evidence" value="ECO:0007669"/>
    <property type="project" value="InterPro"/>
</dbReference>
<accession>A0A1D7UC28</accession>
<protein>
    <recommendedName>
        <fullName evidence="3">Ester cyclase</fullName>
    </recommendedName>
</protein>
<dbReference type="Proteomes" id="UP000094969">
    <property type="component" value="Plasmid unnamed1"/>
</dbReference>
<evidence type="ECO:0008006" key="3">
    <source>
        <dbReference type="Google" id="ProtNLM"/>
    </source>
</evidence>
<sequence>MIRSLGNYTSDILVMIEEGHRVSAKLRFHGLHREAMFGHAATGRHVWWNGTPIFTFESRKVRDLWVLGDIQGLIGRITENGPGDIEFEVASR</sequence>
<keyword evidence="1" id="KW-0614">Plasmid</keyword>
<dbReference type="Pfam" id="PF07366">
    <property type="entry name" value="SnoaL"/>
    <property type="match status" value="1"/>
</dbReference>
<dbReference type="EMBL" id="CP017148">
    <property type="protein sequence ID" value="AOO84925.1"/>
    <property type="molecule type" value="Genomic_DNA"/>
</dbReference>
<dbReference type="AlphaFoldDB" id="A0A1D7UC28"/>
<reference evidence="1 2" key="1">
    <citation type="journal article" date="2015" name="Antonie Van Leeuwenhoek">
        <title>Bosea vaviloviae sp. nov., a new species of slow-growing rhizobia isolated from nodules of the relict species Vavilovia formosa (Stev.) Fed.</title>
        <authorList>
            <person name="Safronova V.I."/>
            <person name="Kuznetsova I.G."/>
            <person name="Sazanova A.L."/>
            <person name="Kimeklis A.K."/>
            <person name="Belimov A.A."/>
            <person name="Andronov E.E."/>
            <person name="Pinaev A.G."/>
            <person name="Chizhevskaya E.P."/>
            <person name="Pukhaev A.R."/>
            <person name="Popov K.P."/>
            <person name="Willems A."/>
            <person name="Tikhonovich I.A."/>
        </authorList>
    </citation>
    <scope>NUCLEOTIDE SEQUENCE [LARGE SCALE GENOMIC DNA]</scope>
    <source>
        <strain evidence="1 2">Vaf18</strain>
        <plasmid evidence="1">unnamed1</plasmid>
    </source>
</reference>
<evidence type="ECO:0000313" key="2">
    <source>
        <dbReference type="Proteomes" id="UP000094969"/>
    </source>
</evidence>
<gene>
    <name evidence="1" type="ORF">BHK69_29780</name>
</gene>
<organism evidence="1 2">
    <name type="scientific">Bosea vaviloviae</name>
    <dbReference type="NCBI Taxonomy" id="1526658"/>
    <lineage>
        <taxon>Bacteria</taxon>
        <taxon>Pseudomonadati</taxon>
        <taxon>Pseudomonadota</taxon>
        <taxon>Alphaproteobacteria</taxon>
        <taxon>Hyphomicrobiales</taxon>
        <taxon>Boseaceae</taxon>
        <taxon>Bosea</taxon>
    </lineage>
</organism>
<dbReference type="Gene3D" id="3.10.450.50">
    <property type="match status" value="1"/>
</dbReference>
<name>A0A1D7UC28_9HYPH</name>